<comment type="caution">
    <text evidence="3">The sequence shown here is derived from an EMBL/GenBank/DDBJ whole genome shotgun (WGS) entry which is preliminary data.</text>
</comment>
<comment type="function">
    <text evidence="1">Neddylation of cullins play an essential role in the regulation of SCF-type complexes activity.</text>
</comment>
<dbReference type="EMBL" id="BTGB01000002">
    <property type="protein sequence ID" value="GMM45650.1"/>
    <property type="molecule type" value="Genomic_DNA"/>
</dbReference>
<dbReference type="PROSITE" id="PS51229">
    <property type="entry name" value="DCUN1"/>
    <property type="match status" value="1"/>
</dbReference>
<dbReference type="Gene3D" id="1.10.238.10">
    <property type="entry name" value="EF-hand"/>
    <property type="match status" value="1"/>
</dbReference>
<evidence type="ECO:0000313" key="3">
    <source>
        <dbReference type="EMBL" id="GMM45650.1"/>
    </source>
</evidence>
<dbReference type="GO" id="GO:0000151">
    <property type="term" value="C:ubiquitin ligase complex"/>
    <property type="evidence" value="ECO:0007669"/>
    <property type="project" value="TreeGrafter"/>
</dbReference>
<dbReference type="InterPro" id="IPR042460">
    <property type="entry name" value="DCN1-like_PONY"/>
</dbReference>
<name>A0AAV5R309_PICKL</name>
<feature type="domain" description="DCUN1" evidence="2">
    <location>
        <begin position="52"/>
        <end position="252"/>
    </location>
</feature>
<protein>
    <recommendedName>
        <fullName evidence="1">Defective in cullin neddylation protein</fullName>
    </recommendedName>
</protein>
<evidence type="ECO:0000313" key="4">
    <source>
        <dbReference type="Proteomes" id="UP001378960"/>
    </source>
</evidence>
<keyword evidence="4" id="KW-1185">Reference proteome</keyword>
<dbReference type="InterPro" id="IPR014764">
    <property type="entry name" value="DCN-prot"/>
</dbReference>
<keyword evidence="3" id="KW-0436">Ligase</keyword>
<dbReference type="GO" id="GO:0032182">
    <property type="term" value="F:ubiquitin-like protein binding"/>
    <property type="evidence" value="ECO:0007669"/>
    <property type="project" value="TreeGrafter"/>
</dbReference>
<dbReference type="Gene3D" id="1.10.238.200">
    <property type="entry name" value="Cullin, PONY binding domain"/>
    <property type="match status" value="1"/>
</dbReference>
<evidence type="ECO:0000256" key="1">
    <source>
        <dbReference type="RuleBase" id="RU410713"/>
    </source>
</evidence>
<dbReference type="Gene3D" id="1.10.8.10">
    <property type="entry name" value="DNA helicase RuvA subunit, C-terminal domain"/>
    <property type="match status" value="1"/>
</dbReference>
<dbReference type="AlphaFoldDB" id="A0AAV5R309"/>
<dbReference type="PANTHER" id="PTHR12281">
    <property type="entry name" value="RP42 RELATED"/>
    <property type="match status" value="1"/>
</dbReference>
<organism evidence="3 4">
    <name type="scientific">Pichia kluyveri</name>
    <name type="common">Yeast</name>
    <dbReference type="NCBI Taxonomy" id="36015"/>
    <lineage>
        <taxon>Eukaryota</taxon>
        <taxon>Fungi</taxon>
        <taxon>Dikarya</taxon>
        <taxon>Ascomycota</taxon>
        <taxon>Saccharomycotina</taxon>
        <taxon>Pichiomycetes</taxon>
        <taxon>Pichiales</taxon>
        <taxon>Pichiaceae</taxon>
        <taxon>Pichia</taxon>
    </lineage>
</organism>
<accession>A0AAV5R309</accession>
<gene>
    <name evidence="3" type="ORF">DAPK24_022250</name>
</gene>
<dbReference type="GO" id="GO:0031624">
    <property type="term" value="F:ubiquitin conjugating enzyme binding"/>
    <property type="evidence" value="ECO:0007669"/>
    <property type="project" value="TreeGrafter"/>
</dbReference>
<dbReference type="Proteomes" id="UP001378960">
    <property type="component" value="Unassembled WGS sequence"/>
</dbReference>
<evidence type="ECO:0000259" key="2">
    <source>
        <dbReference type="PROSITE" id="PS51229"/>
    </source>
</evidence>
<dbReference type="GO" id="GO:0097602">
    <property type="term" value="F:cullin family protein binding"/>
    <property type="evidence" value="ECO:0007669"/>
    <property type="project" value="TreeGrafter"/>
</dbReference>
<reference evidence="3 4" key="1">
    <citation type="journal article" date="2023" name="Elife">
        <title>Identification of key yeast species and microbe-microbe interactions impacting larval growth of Drosophila in the wild.</title>
        <authorList>
            <person name="Mure A."/>
            <person name="Sugiura Y."/>
            <person name="Maeda R."/>
            <person name="Honda K."/>
            <person name="Sakurai N."/>
            <person name="Takahashi Y."/>
            <person name="Watada M."/>
            <person name="Katoh T."/>
            <person name="Gotoh A."/>
            <person name="Gotoh Y."/>
            <person name="Taniguchi I."/>
            <person name="Nakamura K."/>
            <person name="Hayashi T."/>
            <person name="Katayama T."/>
            <person name="Uemura T."/>
            <person name="Hattori Y."/>
        </authorList>
    </citation>
    <scope>NUCLEOTIDE SEQUENCE [LARGE SCALE GENOMIC DNA]</scope>
    <source>
        <strain evidence="3 4">PK-24</strain>
    </source>
</reference>
<dbReference type="PANTHER" id="PTHR12281:SF31">
    <property type="entry name" value="DCN1-LIKE PROTEIN 3"/>
    <property type="match status" value="1"/>
</dbReference>
<dbReference type="Pfam" id="PF14555">
    <property type="entry name" value="UBA_4"/>
    <property type="match status" value="1"/>
</dbReference>
<sequence>MSAIDNFVQVTGCNDYQLAEQLLRKHRLHLNDAIDDYYTNHLSQGSHNNANLNVEALEAIFSQYADNSDNNIMDLDGTIAYFTDLGIDVENDPQALVAAYILESPSTGVFNRDKFIKNWGKVQPSIKSISDMSEYLNSALNDIILMKNVYKFAFKYALEEGQRKLATDDVVALWKCFYQNEFKNLEINGVESTVTKFVNDYIGGGNCRKTQISQDEWNMAYQFFQIPLNELSQYEESSAWPVLMDEFVDFLLERE</sequence>
<dbReference type="Pfam" id="PF03556">
    <property type="entry name" value="Cullin_binding"/>
    <property type="match status" value="1"/>
</dbReference>
<dbReference type="GO" id="GO:0045116">
    <property type="term" value="P:protein neddylation"/>
    <property type="evidence" value="ECO:0007669"/>
    <property type="project" value="TreeGrafter"/>
</dbReference>
<dbReference type="InterPro" id="IPR005176">
    <property type="entry name" value="PONY_dom"/>
</dbReference>
<proteinExistence type="predicted"/>
<dbReference type="GO" id="GO:0016874">
    <property type="term" value="F:ligase activity"/>
    <property type="evidence" value="ECO:0007669"/>
    <property type="project" value="UniProtKB-KW"/>
</dbReference>